<name>A0A3N4HJT1_ASCIM</name>
<dbReference type="Proteomes" id="UP000275078">
    <property type="component" value="Unassembled WGS sequence"/>
</dbReference>
<gene>
    <name evidence="3" type="ORF">BJ508DRAFT_419279</name>
</gene>
<dbReference type="EMBL" id="ML119844">
    <property type="protein sequence ID" value="RPA72828.1"/>
    <property type="molecule type" value="Genomic_DNA"/>
</dbReference>
<dbReference type="GO" id="GO:0016788">
    <property type="term" value="F:hydrolase activity, acting on ester bonds"/>
    <property type="evidence" value="ECO:0007669"/>
    <property type="project" value="InterPro"/>
</dbReference>
<proteinExistence type="predicted"/>
<evidence type="ECO:0008006" key="5">
    <source>
        <dbReference type="Google" id="ProtNLM"/>
    </source>
</evidence>
<dbReference type="InterPro" id="IPR050592">
    <property type="entry name" value="GDSL_lipolytic_enzyme"/>
</dbReference>
<organism evidence="3 4">
    <name type="scientific">Ascobolus immersus RN42</name>
    <dbReference type="NCBI Taxonomy" id="1160509"/>
    <lineage>
        <taxon>Eukaryota</taxon>
        <taxon>Fungi</taxon>
        <taxon>Dikarya</taxon>
        <taxon>Ascomycota</taxon>
        <taxon>Pezizomycotina</taxon>
        <taxon>Pezizomycetes</taxon>
        <taxon>Pezizales</taxon>
        <taxon>Ascobolaceae</taxon>
        <taxon>Ascobolus</taxon>
    </lineage>
</organism>
<reference evidence="3 4" key="1">
    <citation type="journal article" date="2018" name="Nat. Ecol. Evol.">
        <title>Pezizomycetes genomes reveal the molecular basis of ectomycorrhizal truffle lifestyle.</title>
        <authorList>
            <person name="Murat C."/>
            <person name="Payen T."/>
            <person name="Noel B."/>
            <person name="Kuo A."/>
            <person name="Morin E."/>
            <person name="Chen J."/>
            <person name="Kohler A."/>
            <person name="Krizsan K."/>
            <person name="Balestrini R."/>
            <person name="Da Silva C."/>
            <person name="Montanini B."/>
            <person name="Hainaut M."/>
            <person name="Levati E."/>
            <person name="Barry K.W."/>
            <person name="Belfiori B."/>
            <person name="Cichocki N."/>
            <person name="Clum A."/>
            <person name="Dockter R.B."/>
            <person name="Fauchery L."/>
            <person name="Guy J."/>
            <person name="Iotti M."/>
            <person name="Le Tacon F."/>
            <person name="Lindquist E.A."/>
            <person name="Lipzen A."/>
            <person name="Malagnac F."/>
            <person name="Mello A."/>
            <person name="Molinier V."/>
            <person name="Miyauchi S."/>
            <person name="Poulain J."/>
            <person name="Riccioni C."/>
            <person name="Rubini A."/>
            <person name="Sitrit Y."/>
            <person name="Splivallo R."/>
            <person name="Traeger S."/>
            <person name="Wang M."/>
            <person name="Zifcakova L."/>
            <person name="Wipf D."/>
            <person name="Zambonelli A."/>
            <person name="Paolocci F."/>
            <person name="Nowrousian M."/>
            <person name="Ottonello S."/>
            <person name="Baldrian P."/>
            <person name="Spatafora J.W."/>
            <person name="Henrissat B."/>
            <person name="Nagy L.G."/>
            <person name="Aury J.M."/>
            <person name="Wincker P."/>
            <person name="Grigoriev I.V."/>
            <person name="Bonfante P."/>
            <person name="Martin F.M."/>
        </authorList>
    </citation>
    <scope>NUCLEOTIDE SEQUENCE [LARGE SCALE GENOMIC DNA]</scope>
    <source>
        <strain evidence="3 4">RN42</strain>
    </source>
</reference>
<protein>
    <recommendedName>
        <fullName evidence="5">Carbohydrate esterase family 16 protein</fullName>
    </recommendedName>
</protein>
<dbReference type="Gene3D" id="3.40.50.1110">
    <property type="entry name" value="SGNH hydrolase"/>
    <property type="match status" value="1"/>
</dbReference>
<dbReference type="PANTHER" id="PTHR45642">
    <property type="entry name" value="GDSL ESTERASE/LIPASE EXL3"/>
    <property type="match status" value="1"/>
</dbReference>
<dbReference type="AlphaFoldDB" id="A0A3N4HJT1"/>
<dbReference type="PANTHER" id="PTHR45642:SF139">
    <property type="entry name" value="SGNH HYDROLASE-TYPE ESTERASE DOMAIN-CONTAINING PROTEIN"/>
    <property type="match status" value="1"/>
</dbReference>
<dbReference type="SUPFAM" id="SSF52266">
    <property type="entry name" value="SGNH hydrolase"/>
    <property type="match status" value="1"/>
</dbReference>
<sequence length="323" mass="36649">MVKILTSFAALLSVASVTSATFLPFWPTYKGWKNIDTLFVFGDSYTQTGFNLTNGSPLPSKSNTFGNPPFPGWTSANGPNWIGYLATSYNKTRQSVWNLAYGGATIDSELVKPWRDDVLSLKDQVNNLFVPYLAKPTAPANLKWKADKSLFLFWIGINDIGNSYWLGDFDNFHKKLLDEYFTLVNTLYSKGARNFVFLTVPPVERSPLILGQGEWSIENEGLALASFNAKLNTYVKEFQKKNRAAWTKVFDTKPVFDQMLDQPAKYGFGNVTSYCDDYQNGTPAWDTYYEQCAIPVDQYFWLNSLHPTHKVHKEVAKRLARVL</sequence>
<dbReference type="STRING" id="1160509.A0A3N4HJT1"/>
<dbReference type="Pfam" id="PF00657">
    <property type="entry name" value="Lipase_GDSL"/>
    <property type="match status" value="1"/>
</dbReference>
<evidence type="ECO:0000256" key="2">
    <source>
        <dbReference type="SAM" id="SignalP"/>
    </source>
</evidence>
<dbReference type="InterPro" id="IPR036514">
    <property type="entry name" value="SGNH_hydro_sf"/>
</dbReference>
<keyword evidence="1 2" id="KW-0732">Signal</keyword>
<feature type="chain" id="PRO_5018150616" description="Carbohydrate esterase family 16 protein" evidence="2">
    <location>
        <begin position="21"/>
        <end position="323"/>
    </location>
</feature>
<dbReference type="CDD" id="cd01846">
    <property type="entry name" value="fatty_acyltransferase_like"/>
    <property type="match status" value="1"/>
</dbReference>
<dbReference type="OrthoDB" id="1600564at2759"/>
<accession>A0A3N4HJT1</accession>
<evidence type="ECO:0000256" key="1">
    <source>
        <dbReference type="ARBA" id="ARBA00022729"/>
    </source>
</evidence>
<evidence type="ECO:0000313" key="3">
    <source>
        <dbReference type="EMBL" id="RPA72828.1"/>
    </source>
</evidence>
<dbReference type="InterPro" id="IPR001087">
    <property type="entry name" value="GDSL"/>
</dbReference>
<keyword evidence="4" id="KW-1185">Reference proteome</keyword>
<feature type="signal peptide" evidence="2">
    <location>
        <begin position="1"/>
        <end position="20"/>
    </location>
</feature>
<evidence type="ECO:0000313" key="4">
    <source>
        <dbReference type="Proteomes" id="UP000275078"/>
    </source>
</evidence>